<dbReference type="Proteomes" id="UP000297014">
    <property type="component" value="Unassembled WGS sequence"/>
</dbReference>
<dbReference type="InterPro" id="IPR001296">
    <property type="entry name" value="Glyco_trans_1"/>
</dbReference>
<evidence type="ECO:0000313" key="4">
    <source>
        <dbReference type="EMBL" id="THG88595.1"/>
    </source>
</evidence>
<dbReference type="EMBL" id="JALP01000362">
    <property type="protein sequence ID" value="THG88595.1"/>
    <property type="molecule type" value="Genomic_DNA"/>
</dbReference>
<accession>A0A4S4JTX0</accession>
<organism evidence="4 5">
    <name type="scientific">Alkalihalobacillus alcalophilus ATCC 27647 = CGMCC 1.3604</name>
    <dbReference type="NCBI Taxonomy" id="1218173"/>
    <lineage>
        <taxon>Bacteria</taxon>
        <taxon>Bacillati</taxon>
        <taxon>Bacillota</taxon>
        <taxon>Bacilli</taxon>
        <taxon>Bacillales</taxon>
        <taxon>Bacillaceae</taxon>
        <taxon>Alkalihalobacillus</taxon>
    </lineage>
</organism>
<evidence type="ECO:0000259" key="3">
    <source>
        <dbReference type="Pfam" id="PF00534"/>
    </source>
</evidence>
<name>A0A4S4JTX0_ALKAL</name>
<keyword evidence="1 4" id="KW-0808">Transferase</keyword>
<keyword evidence="2" id="KW-0812">Transmembrane</keyword>
<dbReference type="Pfam" id="PF00534">
    <property type="entry name" value="Glycos_transf_1"/>
    <property type="match status" value="1"/>
</dbReference>
<proteinExistence type="predicted"/>
<evidence type="ECO:0000313" key="5">
    <source>
        <dbReference type="Proteomes" id="UP000297014"/>
    </source>
</evidence>
<feature type="domain" description="Glycosyl transferase family 1" evidence="3">
    <location>
        <begin position="214"/>
        <end position="381"/>
    </location>
</feature>
<dbReference type="Gene3D" id="3.40.50.2000">
    <property type="entry name" value="Glycogen Phosphorylase B"/>
    <property type="match status" value="2"/>
</dbReference>
<keyword evidence="2" id="KW-1133">Transmembrane helix</keyword>
<sequence length="404" mass="46939">MSEEGFKVDLICIHDPTDENLPVYERKDENFNVYRVRRYPILLEILKESVIFLKRNKLMALLAAALWISLVYLFPLFVVCLTTIVFLMVKTKLKTVWIRGNIIFKMILHGYKKNYNFYHANDLNTLPQAYIASKFRFKKKKLIYDSHEVQTSRTGYKSPIYGKLEALLIKRIDEMIVENHTRAKYNEELYGLYPHVVHNYPFKQDKDKTVKVDLHNQLNIHEEEKILLYQGGIQEGRGLEKLICAMDLIKEGTLVFIGDGKIKPNLEKMVKEKALESRVRFLAKVPLSDLPKYTKNAYLGFQVLNNICFNHYSASSNKLFEYMMAGVPVIACDFPEIKKVVEGEKVGLCVDSHNYKSIANGVNKLLTDIELRNSLSQNTENAGKKYNWEVEKKNFLKVYQDVAI</sequence>
<dbReference type="AlphaFoldDB" id="A0A4S4JTX0"/>
<feature type="transmembrane region" description="Helical" evidence="2">
    <location>
        <begin position="58"/>
        <end position="89"/>
    </location>
</feature>
<comment type="caution">
    <text evidence="4">The sequence shown here is derived from an EMBL/GenBank/DDBJ whole genome shotgun (WGS) entry which is preliminary data.</text>
</comment>
<protein>
    <submittedName>
        <fullName evidence="4">Glycosyl transferase</fullName>
    </submittedName>
</protein>
<reference evidence="4 5" key="1">
    <citation type="submission" date="2014-01" db="EMBL/GenBank/DDBJ databases">
        <title>Draft genome sequencing of Bacillus alcalophilus CGMCC 1.3604.</title>
        <authorList>
            <person name="Yang J."/>
            <person name="Diao L."/>
            <person name="Yang S."/>
        </authorList>
    </citation>
    <scope>NUCLEOTIDE SEQUENCE [LARGE SCALE GENOMIC DNA]</scope>
    <source>
        <strain evidence="4 5">CGMCC 1.3604</strain>
    </source>
</reference>
<evidence type="ECO:0000256" key="2">
    <source>
        <dbReference type="SAM" id="Phobius"/>
    </source>
</evidence>
<dbReference type="SUPFAM" id="SSF53756">
    <property type="entry name" value="UDP-Glycosyltransferase/glycogen phosphorylase"/>
    <property type="match status" value="1"/>
</dbReference>
<keyword evidence="2" id="KW-0472">Membrane</keyword>
<dbReference type="GO" id="GO:0009103">
    <property type="term" value="P:lipopolysaccharide biosynthetic process"/>
    <property type="evidence" value="ECO:0007669"/>
    <property type="project" value="TreeGrafter"/>
</dbReference>
<gene>
    <name evidence="4" type="ORF">AJ85_02135</name>
</gene>
<dbReference type="PANTHER" id="PTHR46401:SF2">
    <property type="entry name" value="GLYCOSYLTRANSFERASE WBBK-RELATED"/>
    <property type="match status" value="1"/>
</dbReference>
<dbReference type="GO" id="GO:0016757">
    <property type="term" value="F:glycosyltransferase activity"/>
    <property type="evidence" value="ECO:0007669"/>
    <property type="project" value="InterPro"/>
</dbReference>
<evidence type="ECO:0000256" key="1">
    <source>
        <dbReference type="ARBA" id="ARBA00022679"/>
    </source>
</evidence>
<dbReference type="PANTHER" id="PTHR46401">
    <property type="entry name" value="GLYCOSYLTRANSFERASE WBBK-RELATED"/>
    <property type="match status" value="1"/>
</dbReference>